<feature type="active site" evidence="13">
    <location>
        <position position="67"/>
    </location>
</feature>
<protein>
    <recommendedName>
        <fullName evidence="13 14">Crossover junction endodeoxyribonuclease RuvC</fullName>
        <ecNumber evidence="13 14">3.1.21.10</ecNumber>
    </recommendedName>
    <alternativeName>
        <fullName evidence="13">Holliday junction nuclease RuvC</fullName>
    </alternativeName>
    <alternativeName>
        <fullName evidence="13">Holliday junction resolvase RuvC</fullName>
    </alternativeName>
</protein>
<evidence type="ECO:0000313" key="15">
    <source>
        <dbReference type="EMBL" id="PJE64221.1"/>
    </source>
</evidence>
<evidence type="ECO:0000256" key="6">
    <source>
        <dbReference type="ARBA" id="ARBA00022763"/>
    </source>
</evidence>
<organism evidence="15 16">
    <name type="scientific">Candidatus Ryanbacteria bacterium CG10_big_fil_rev_8_21_14_0_10_43_42</name>
    <dbReference type="NCBI Taxonomy" id="1974864"/>
    <lineage>
        <taxon>Bacteria</taxon>
        <taxon>Candidatus Ryaniibacteriota</taxon>
    </lineage>
</organism>
<dbReference type="GO" id="GO:0048476">
    <property type="term" value="C:Holliday junction resolvase complex"/>
    <property type="evidence" value="ECO:0007669"/>
    <property type="project" value="UniProtKB-UniRule"/>
</dbReference>
<dbReference type="FunFam" id="3.30.420.10:FF:000002">
    <property type="entry name" value="Crossover junction endodeoxyribonuclease RuvC"/>
    <property type="match status" value="1"/>
</dbReference>
<dbReference type="EMBL" id="PFEF01000008">
    <property type="protein sequence ID" value="PJE64221.1"/>
    <property type="molecule type" value="Genomic_DNA"/>
</dbReference>
<evidence type="ECO:0000256" key="3">
    <source>
        <dbReference type="ARBA" id="ARBA00022722"/>
    </source>
</evidence>
<evidence type="ECO:0000256" key="4">
    <source>
        <dbReference type="ARBA" id="ARBA00022723"/>
    </source>
</evidence>
<evidence type="ECO:0000256" key="5">
    <source>
        <dbReference type="ARBA" id="ARBA00022759"/>
    </source>
</evidence>
<proteinExistence type="inferred from homology"/>
<evidence type="ECO:0000256" key="7">
    <source>
        <dbReference type="ARBA" id="ARBA00022801"/>
    </source>
</evidence>
<evidence type="ECO:0000256" key="11">
    <source>
        <dbReference type="ARBA" id="ARBA00023204"/>
    </source>
</evidence>
<dbReference type="GO" id="GO:0005737">
    <property type="term" value="C:cytoplasm"/>
    <property type="evidence" value="ECO:0007669"/>
    <property type="project" value="UniProtKB-SubCell"/>
</dbReference>
<dbReference type="PANTHER" id="PTHR30194:SF3">
    <property type="entry name" value="CROSSOVER JUNCTION ENDODEOXYRIBONUCLEASE RUVC"/>
    <property type="match status" value="1"/>
</dbReference>
<feature type="binding site" evidence="13">
    <location>
        <position position="67"/>
    </location>
    <ligand>
        <name>Mg(2+)</name>
        <dbReference type="ChEBI" id="CHEBI:18420"/>
        <label>2</label>
    </ligand>
</feature>
<dbReference type="NCBIfam" id="NF000711">
    <property type="entry name" value="PRK00039.2-1"/>
    <property type="match status" value="1"/>
</dbReference>
<keyword evidence="7 13" id="KW-0378">Hydrolase</keyword>
<comment type="catalytic activity">
    <reaction evidence="12 13">
        <text>Endonucleolytic cleavage at a junction such as a reciprocal single-stranded crossover between two homologous DNA duplexes (Holliday junction).</text>
        <dbReference type="EC" id="3.1.21.10"/>
    </reaction>
</comment>
<dbReference type="Gene3D" id="3.30.420.10">
    <property type="entry name" value="Ribonuclease H-like superfamily/Ribonuclease H"/>
    <property type="match status" value="1"/>
</dbReference>
<evidence type="ECO:0000256" key="12">
    <source>
        <dbReference type="ARBA" id="ARBA00029354"/>
    </source>
</evidence>
<dbReference type="PROSITE" id="PS01321">
    <property type="entry name" value="RUVC"/>
    <property type="match status" value="1"/>
</dbReference>
<dbReference type="NCBIfam" id="TIGR00228">
    <property type="entry name" value="ruvC"/>
    <property type="match status" value="1"/>
</dbReference>
<dbReference type="InterPro" id="IPR002176">
    <property type="entry name" value="X-over_junc_endoDNase_RuvC"/>
</dbReference>
<gene>
    <name evidence="13" type="primary">ruvC</name>
    <name evidence="15" type="ORF">COU90_03935</name>
</gene>
<comment type="function">
    <text evidence="13">The RuvA-RuvB-RuvC complex processes Holliday junction (HJ) DNA during genetic recombination and DNA repair. Endonuclease that resolves HJ intermediates. Cleaves cruciform DNA by making single-stranded nicks across the HJ at symmetrical positions within the homologous arms, yielding a 5'-phosphate and a 3'-hydroxyl group; requires a central core of homology in the junction. The consensus cleavage sequence is 5'-(A/T)TT(C/G)-3'. Cleavage occurs on the 3'-side of the TT dinucleotide at the point of strand exchange. HJ branch migration catalyzed by RuvA-RuvB allows RuvC to scan DNA until it finds its consensus sequence, where it cleaves and resolves the cruciform DNA.</text>
</comment>
<keyword evidence="5 13" id="KW-0255">Endonuclease</keyword>
<dbReference type="GO" id="GO:0008821">
    <property type="term" value="F:crossover junction DNA endonuclease activity"/>
    <property type="evidence" value="ECO:0007669"/>
    <property type="project" value="UniProtKB-UniRule"/>
</dbReference>
<evidence type="ECO:0000256" key="10">
    <source>
        <dbReference type="ARBA" id="ARBA00023172"/>
    </source>
</evidence>
<evidence type="ECO:0000313" key="16">
    <source>
        <dbReference type="Proteomes" id="UP000229098"/>
    </source>
</evidence>
<dbReference type="PRINTS" id="PR00696">
    <property type="entry name" value="RSOLVASERUVC"/>
</dbReference>
<keyword evidence="6 13" id="KW-0227">DNA damage</keyword>
<comment type="subunit">
    <text evidence="13">Homodimer which binds Holliday junction (HJ) DNA. The HJ becomes 2-fold symmetrical on binding to RuvC with unstacked arms; it has a different conformation from HJ DNA in complex with RuvA. In the full resolvosome a probable DNA-RuvA(4)-RuvB(12)-RuvC(2) complex forms which resolves the HJ.</text>
</comment>
<keyword evidence="4 13" id="KW-0479">Metal-binding</keyword>
<keyword evidence="8 13" id="KW-0460">Magnesium</keyword>
<reference evidence="16" key="1">
    <citation type="submission" date="2017-09" db="EMBL/GenBank/DDBJ databases">
        <title>Depth-based differentiation of microbial function through sediment-hosted aquifers and enrichment of novel symbionts in the deep terrestrial subsurface.</title>
        <authorList>
            <person name="Probst A.J."/>
            <person name="Ladd B."/>
            <person name="Jarett J.K."/>
            <person name="Geller-Mcgrath D.E."/>
            <person name="Sieber C.M.K."/>
            <person name="Emerson J.B."/>
            <person name="Anantharaman K."/>
            <person name="Thomas B.C."/>
            <person name="Malmstrom R."/>
            <person name="Stieglmeier M."/>
            <person name="Klingl A."/>
            <person name="Woyke T."/>
            <person name="Ryan C.M."/>
            <person name="Banfield J.F."/>
        </authorList>
    </citation>
    <scope>NUCLEOTIDE SEQUENCE [LARGE SCALE GENOMIC DNA]</scope>
</reference>
<dbReference type="GO" id="GO:0003677">
    <property type="term" value="F:DNA binding"/>
    <property type="evidence" value="ECO:0007669"/>
    <property type="project" value="UniProtKB-KW"/>
</dbReference>
<comment type="subcellular location">
    <subcellularLocation>
        <location evidence="13">Cytoplasm</location>
    </subcellularLocation>
</comment>
<dbReference type="AlphaFoldDB" id="A0A2M8KWE2"/>
<feature type="binding site" evidence="13">
    <location>
        <position position="140"/>
    </location>
    <ligand>
        <name>Mg(2+)</name>
        <dbReference type="ChEBI" id="CHEBI:18420"/>
        <label>1</label>
    </ligand>
</feature>
<evidence type="ECO:0000256" key="13">
    <source>
        <dbReference type="HAMAP-Rule" id="MF_00034"/>
    </source>
</evidence>
<accession>A0A2M8KWE2</accession>
<feature type="binding site" evidence="13">
    <location>
        <position position="7"/>
    </location>
    <ligand>
        <name>Mg(2+)</name>
        <dbReference type="ChEBI" id="CHEBI:18420"/>
        <label>1</label>
    </ligand>
</feature>
<dbReference type="Proteomes" id="UP000229098">
    <property type="component" value="Unassembled WGS sequence"/>
</dbReference>
<keyword evidence="11 13" id="KW-0234">DNA repair</keyword>
<dbReference type="InterPro" id="IPR036397">
    <property type="entry name" value="RNaseH_sf"/>
</dbReference>
<evidence type="ECO:0000256" key="1">
    <source>
        <dbReference type="ARBA" id="ARBA00009518"/>
    </source>
</evidence>
<comment type="similarity">
    <text evidence="1 13">Belongs to the RuvC family.</text>
</comment>
<evidence type="ECO:0000256" key="9">
    <source>
        <dbReference type="ARBA" id="ARBA00023125"/>
    </source>
</evidence>
<name>A0A2M8KWE2_9BACT</name>
<comment type="caution">
    <text evidence="15">The sequence shown here is derived from an EMBL/GenBank/DDBJ whole genome shotgun (WGS) entry which is preliminary data.</text>
</comment>
<sequence>MKILGVDPGFGRMGYGIILGEGMTTTHIRAGCIETAKTLPHAERLHALYKELTRIIEEEKPDLLATEELFFSKNAKTALKVAETRGIIILLSQIHAIPFVELKPLEIKVATCGYGNADKKQMQYMVTQLLRLPAIPKPDDAADALAIALTAAATAKTKHTA</sequence>
<dbReference type="GO" id="GO:0006281">
    <property type="term" value="P:DNA repair"/>
    <property type="evidence" value="ECO:0007669"/>
    <property type="project" value="UniProtKB-UniRule"/>
</dbReference>
<dbReference type="PANTHER" id="PTHR30194">
    <property type="entry name" value="CROSSOVER JUNCTION ENDODEOXYRIBONUCLEASE RUVC"/>
    <property type="match status" value="1"/>
</dbReference>
<keyword evidence="9 13" id="KW-0238">DNA-binding</keyword>
<evidence type="ECO:0000256" key="2">
    <source>
        <dbReference type="ARBA" id="ARBA00022490"/>
    </source>
</evidence>
<dbReference type="GO" id="GO:0000287">
    <property type="term" value="F:magnesium ion binding"/>
    <property type="evidence" value="ECO:0007669"/>
    <property type="project" value="UniProtKB-UniRule"/>
</dbReference>
<dbReference type="GO" id="GO:0006310">
    <property type="term" value="P:DNA recombination"/>
    <property type="evidence" value="ECO:0007669"/>
    <property type="project" value="UniProtKB-UniRule"/>
</dbReference>
<evidence type="ECO:0000256" key="14">
    <source>
        <dbReference type="NCBIfam" id="TIGR00228"/>
    </source>
</evidence>
<dbReference type="CDD" id="cd16962">
    <property type="entry name" value="RuvC"/>
    <property type="match status" value="1"/>
</dbReference>
<keyword evidence="3 13" id="KW-0540">Nuclease</keyword>
<dbReference type="EC" id="3.1.21.10" evidence="13 14"/>
<feature type="active site" evidence="13">
    <location>
        <position position="140"/>
    </location>
</feature>
<evidence type="ECO:0000256" key="8">
    <source>
        <dbReference type="ARBA" id="ARBA00022842"/>
    </source>
</evidence>
<dbReference type="Pfam" id="PF02075">
    <property type="entry name" value="RuvC"/>
    <property type="match status" value="1"/>
</dbReference>
<dbReference type="InterPro" id="IPR012337">
    <property type="entry name" value="RNaseH-like_sf"/>
</dbReference>
<keyword evidence="10 13" id="KW-0233">DNA recombination</keyword>
<dbReference type="InterPro" id="IPR020563">
    <property type="entry name" value="X-over_junc_endoDNase_Mg_BS"/>
</dbReference>
<feature type="active site" evidence="13">
    <location>
        <position position="7"/>
    </location>
</feature>
<comment type="cofactor">
    <cofactor evidence="13">
        <name>Mg(2+)</name>
        <dbReference type="ChEBI" id="CHEBI:18420"/>
    </cofactor>
    <text evidence="13">Binds 2 Mg(2+) ion per subunit.</text>
</comment>
<dbReference type="SUPFAM" id="SSF53098">
    <property type="entry name" value="Ribonuclease H-like"/>
    <property type="match status" value="1"/>
</dbReference>
<dbReference type="HAMAP" id="MF_00034">
    <property type="entry name" value="RuvC"/>
    <property type="match status" value="1"/>
</dbReference>
<keyword evidence="2 13" id="KW-0963">Cytoplasm</keyword>